<sequence length="429" mass="46908">MTREVLLEAVAREVTVGHVGPMADEYLEDGIPFLRSLNIRPHRISREEIRHISPEFHGRLKKSALKPGDVVIVRTGKPGTCAVIPDDLPVANCSDLVIVRCGPEIRPRFLAYWVNAIASEHVASHLVGAVQQHFNVGAAKKMPIVLPDITEQDKVLSILGALDDKIELNRRMSATLEKMARALYRSWFVDFDPVQARTLGQPPAHMDATTAALFPDSFGPDGLPKGWERRPFSDQVTIISGGTPKTSVPEYWGGEIPWYSVVDAPEAGAVFVLDTEKKITDAGFDGCSAKMISRGTTIISARGTVGKLAMAAGDMVFNQSCYGMEGTRKHTDEFVYFSAVRAVNILQSMSHGSVFSTITRKTFDGLEVVYAPDPVVEAFAAQAGAMLERILGAQREIQTLAALRDTLLPRLMSGKLRIRGAEKQVEEAV</sequence>
<dbReference type="GO" id="GO:0004519">
    <property type="term" value="F:endonuclease activity"/>
    <property type="evidence" value="ECO:0007669"/>
    <property type="project" value="UniProtKB-KW"/>
</dbReference>
<organism evidence="5 6">
    <name type="scientific">Maritimibacter harenae</name>
    <dbReference type="NCBI Taxonomy" id="2606218"/>
    <lineage>
        <taxon>Bacteria</taxon>
        <taxon>Pseudomonadati</taxon>
        <taxon>Pseudomonadota</taxon>
        <taxon>Alphaproteobacteria</taxon>
        <taxon>Rhodobacterales</taxon>
        <taxon>Roseobacteraceae</taxon>
        <taxon>Maritimibacter</taxon>
    </lineage>
</organism>
<evidence type="ECO:0000259" key="4">
    <source>
        <dbReference type="Pfam" id="PF01420"/>
    </source>
</evidence>
<dbReference type="Gene3D" id="3.90.220.20">
    <property type="entry name" value="DNA methylase specificity domains"/>
    <property type="match status" value="2"/>
</dbReference>
<dbReference type="AlphaFoldDB" id="A0A845M5M6"/>
<evidence type="ECO:0000256" key="2">
    <source>
        <dbReference type="ARBA" id="ARBA00022747"/>
    </source>
</evidence>
<dbReference type="PANTHER" id="PTHR30408">
    <property type="entry name" value="TYPE-1 RESTRICTION ENZYME ECOKI SPECIFICITY PROTEIN"/>
    <property type="match status" value="1"/>
</dbReference>
<dbReference type="RefSeq" id="WP_161352460.1">
    <property type="nucleotide sequence ID" value="NZ_WTUX01000019.1"/>
</dbReference>
<dbReference type="Pfam" id="PF01420">
    <property type="entry name" value="Methylase_S"/>
    <property type="match status" value="2"/>
</dbReference>
<keyword evidence="5" id="KW-0378">Hydrolase</keyword>
<dbReference type="GO" id="GO:0003677">
    <property type="term" value="F:DNA binding"/>
    <property type="evidence" value="ECO:0007669"/>
    <property type="project" value="UniProtKB-KW"/>
</dbReference>
<gene>
    <name evidence="5" type="ORF">GQE99_15020</name>
</gene>
<comment type="similarity">
    <text evidence="1">Belongs to the type-I restriction system S methylase family.</text>
</comment>
<dbReference type="EMBL" id="WTUX01000019">
    <property type="protein sequence ID" value="MZR14329.1"/>
    <property type="molecule type" value="Genomic_DNA"/>
</dbReference>
<dbReference type="Gene3D" id="1.10.287.1120">
    <property type="entry name" value="Bipartite methylase S protein"/>
    <property type="match status" value="1"/>
</dbReference>
<accession>A0A845M5M6</accession>
<dbReference type="GO" id="GO:0009307">
    <property type="term" value="P:DNA restriction-modification system"/>
    <property type="evidence" value="ECO:0007669"/>
    <property type="project" value="UniProtKB-KW"/>
</dbReference>
<keyword evidence="6" id="KW-1185">Reference proteome</keyword>
<keyword evidence="5" id="KW-0255">Endonuclease</keyword>
<dbReference type="InterPro" id="IPR000055">
    <property type="entry name" value="Restrct_endonuc_typeI_TRD"/>
</dbReference>
<evidence type="ECO:0000313" key="6">
    <source>
        <dbReference type="Proteomes" id="UP000467322"/>
    </source>
</evidence>
<evidence type="ECO:0000256" key="3">
    <source>
        <dbReference type="ARBA" id="ARBA00023125"/>
    </source>
</evidence>
<dbReference type="SUPFAM" id="SSF116734">
    <property type="entry name" value="DNA methylase specificity domain"/>
    <property type="match status" value="2"/>
</dbReference>
<keyword evidence="2" id="KW-0680">Restriction system</keyword>
<dbReference type="InterPro" id="IPR052021">
    <property type="entry name" value="Type-I_RS_S_subunit"/>
</dbReference>
<name>A0A845M5M6_9RHOB</name>
<feature type="domain" description="Type I restriction modification DNA specificity" evidence="4">
    <location>
        <begin position="224"/>
        <end position="368"/>
    </location>
</feature>
<dbReference type="CDD" id="cd17243">
    <property type="entry name" value="RMtype1_S_AchA6I-TRD2-CR2_like"/>
    <property type="match status" value="1"/>
</dbReference>
<feature type="domain" description="Type I restriction modification DNA specificity" evidence="4">
    <location>
        <begin position="47"/>
        <end position="177"/>
    </location>
</feature>
<comment type="caution">
    <text evidence="5">The sequence shown here is derived from an EMBL/GenBank/DDBJ whole genome shotgun (WGS) entry which is preliminary data.</text>
</comment>
<evidence type="ECO:0000256" key="1">
    <source>
        <dbReference type="ARBA" id="ARBA00010923"/>
    </source>
</evidence>
<dbReference type="PANTHER" id="PTHR30408:SF13">
    <property type="entry name" value="TYPE I RESTRICTION ENZYME HINDI SPECIFICITY SUBUNIT"/>
    <property type="match status" value="1"/>
</dbReference>
<dbReference type="InterPro" id="IPR044946">
    <property type="entry name" value="Restrct_endonuc_typeI_TRD_sf"/>
</dbReference>
<evidence type="ECO:0000313" key="5">
    <source>
        <dbReference type="EMBL" id="MZR14329.1"/>
    </source>
</evidence>
<proteinExistence type="inferred from homology"/>
<keyword evidence="5" id="KW-0540">Nuclease</keyword>
<dbReference type="Proteomes" id="UP000467322">
    <property type="component" value="Unassembled WGS sequence"/>
</dbReference>
<keyword evidence="3" id="KW-0238">DNA-binding</keyword>
<reference evidence="5 6" key="1">
    <citation type="submission" date="2019-12" db="EMBL/GenBank/DDBJ databases">
        <title>Maritimibacter sp. nov. sp. isolated from sea sand.</title>
        <authorList>
            <person name="Kim J."/>
            <person name="Jeong S.E."/>
            <person name="Jung H.S."/>
            <person name="Jeon C.O."/>
        </authorList>
    </citation>
    <scope>NUCLEOTIDE SEQUENCE [LARGE SCALE GENOMIC DNA]</scope>
    <source>
        <strain evidence="5 6">DP07</strain>
    </source>
</reference>
<protein>
    <submittedName>
        <fullName evidence="5">Restriction endonuclease subunit S</fullName>
    </submittedName>
</protein>